<keyword evidence="1 5" id="KW-0597">Phosphoprotein</keyword>
<dbReference type="InterPro" id="IPR001789">
    <property type="entry name" value="Sig_transdc_resp-reg_receiver"/>
</dbReference>
<dbReference type="PROSITE" id="PS00622">
    <property type="entry name" value="HTH_LUXR_1"/>
    <property type="match status" value="1"/>
</dbReference>
<dbReference type="InterPro" id="IPR039420">
    <property type="entry name" value="WalR-like"/>
</dbReference>
<sequence length="263" mass="29531">MRFLPLFEVAKCYNRNIGYFSREKVHFREYFIVTLQVLIVAEFPVVEEGLDYLLRDYPDIEVVATASNGVEGLEQLRKTPIDIVVHDLCSVELGGPEAITLYLEEKPQLGVIEYSSQSDEVAVFESLKAGARGYVLKSSSIDELVNAIREVHQGGYFISAELNPAIIQFYLDHRENASDQLSEYQLLTDREKQVFRLLANGKQTHEISEILCISPKTVAKHRAAVKKKLSLNTTAEMAKYAIQIGVINLPSNEAPSPTHIKSS</sequence>
<dbReference type="PANTHER" id="PTHR43214">
    <property type="entry name" value="TWO-COMPONENT RESPONSE REGULATOR"/>
    <property type="match status" value="1"/>
</dbReference>
<dbReference type="PRINTS" id="PR00038">
    <property type="entry name" value="HTHLUXR"/>
</dbReference>
<dbReference type="PROSITE" id="PS50043">
    <property type="entry name" value="HTH_LUXR_2"/>
    <property type="match status" value="1"/>
</dbReference>
<feature type="modified residue" description="4-aspartylphosphate" evidence="5">
    <location>
        <position position="87"/>
    </location>
</feature>
<evidence type="ECO:0000256" key="1">
    <source>
        <dbReference type="ARBA" id="ARBA00022553"/>
    </source>
</evidence>
<evidence type="ECO:0000256" key="3">
    <source>
        <dbReference type="ARBA" id="ARBA00023125"/>
    </source>
</evidence>
<dbReference type="PROSITE" id="PS50110">
    <property type="entry name" value="RESPONSE_REGULATORY"/>
    <property type="match status" value="1"/>
</dbReference>
<protein>
    <submittedName>
        <fullName evidence="8">Two component transcriptional regulator, LuxR family</fullName>
    </submittedName>
</protein>
<dbReference type="SMART" id="SM00448">
    <property type="entry name" value="REC"/>
    <property type="match status" value="1"/>
</dbReference>
<dbReference type="InterPro" id="IPR011006">
    <property type="entry name" value="CheY-like_superfamily"/>
</dbReference>
<dbReference type="AlphaFoldDB" id="Q1K3E5"/>
<evidence type="ECO:0000313" key="8">
    <source>
        <dbReference type="EMBL" id="EAT17029.1"/>
    </source>
</evidence>
<evidence type="ECO:0000256" key="4">
    <source>
        <dbReference type="ARBA" id="ARBA00023163"/>
    </source>
</evidence>
<proteinExistence type="predicted"/>
<evidence type="ECO:0000256" key="2">
    <source>
        <dbReference type="ARBA" id="ARBA00023015"/>
    </source>
</evidence>
<dbReference type="GO" id="GO:0003677">
    <property type="term" value="F:DNA binding"/>
    <property type="evidence" value="ECO:0007669"/>
    <property type="project" value="UniProtKB-KW"/>
</dbReference>
<dbReference type="CDD" id="cd06170">
    <property type="entry name" value="LuxR_C_like"/>
    <property type="match status" value="1"/>
</dbReference>
<dbReference type="InterPro" id="IPR058245">
    <property type="entry name" value="NreC/VraR/RcsB-like_REC"/>
</dbReference>
<dbReference type="EMBL" id="AAEW02000002">
    <property type="protein sequence ID" value="EAT17029.1"/>
    <property type="molecule type" value="Genomic_DNA"/>
</dbReference>
<dbReference type="GO" id="GO:0006355">
    <property type="term" value="P:regulation of DNA-templated transcription"/>
    <property type="evidence" value="ECO:0007669"/>
    <property type="project" value="InterPro"/>
</dbReference>
<name>Q1K3E5_DESA6</name>
<dbReference type="Gene3D" id="3.40.50.2300">
    <property type="match status" value="1"/>
</dbReference>
<dbReference type="GO" id="GO:0000160">
    <property type="term" value="P:phosphorelay signal transduction system"/>
    <property type="evidence" value="ECO:0007669"/>
    <property type="project" value="InterPro"/>
</dbReference>
<dbReference type="SUPFAM" id="SSF52172">
    <property type="entry name" value="CheY-like"/>
    <property type="match status" value="1"/>
</dbReference>
<comment type="caution">
    <text evidence="8">The sequence shown here is derived from an EMBL/GenBank/DDBJ whole genome shotgun (WGS) entry which is preliminary data.</text>
</comment>
<dbReference type="PANTHER" id="PTHR43214:SF41">
    <property type="entry name" value="NITRATE_NITRITE RESPONSE REGULATOR PROTEIN NARP"/>
    <property type="match status" value="1"/>
</dbReference>
<dbReference type="Pfam" id="PF00196">
    <property type="entry name" value="GerE"/>
    <property type="match status" value="1"/>
</dbReference>
<accession>Q1K3E5</accession>
<dbReference type="CDD" id="cd17535">
    <property type="entry name" value="REC_NarL-like"/>
    <property type="match status" value="1"/>
</dbReference>
<dbReference type="Proteomes" id="UP000005695">
    <property type="component" value="Unassembled WGS sequence"/>
</dbReference>
<keyword evidence="2" id="KW-0805">Transcription regulation</keyword>
<dbReference type="SUPFAM" id="SSF46894">
    <property type="entry name" value="C-terminal effector domain of the bipartite response regulators"/>
    <property type="match status" value="1"/>
</dbReference>
<dbReference type="InterPro" id="IPR016032">
    <property type="entry name" value="Sig_transdc_resp-reg_C-effctor"/>
</dbReference>
<reference evidence="8" key="2">
    <citation type="submission" date="2006-05" db="EMBL/GenBank/DDBJ databases">
        <title>Sequencing of the draft genome and assembly of Desulfuromonas acetoxidans DSM 684.</title>
        <authorList>
            <consortium name="US DOE Joint Genome Institute (JGI-PGF)"/>
            <person name="Copeland A."/>
            <person name="Lucas S."/>
            <person name="Lapidus A."/>
            <person name="Barry K."/>
            <person name="Detter J.C."/>
            <person name="Glavina del Rio T."/>
            <person name="Hammon N."/>
            <person name="Israni S."/>
            <person name="Dalin E."/>
            <person name="Tice H."/>
            <person name="Bruce D."/>
            <person name="Pitluck S."/>
            <person name="Richardson P."/>
        </authorList>
    </citation>
    <scope>NUCLEOTIDE SEQUENCE [LARGE SCALE GENOMIC DNA]</scope>
    <source>
        <strain evidence="8">DSM 684</strain>
    </source>
</reference>
<dbReference type="SMART" id="SM00421">
    <property type="entry name" value="HTH_LUXR"/>
    <property type="match status" value="1"/>
</dbReference>
<keyword evidence="4" id="KW-0804">Transcription</keyword>
<dbReference type="Pfam" id="PF00072">
    <property type="entry name" value="Response_reg"/>
    <property type="match status" value="1"/>
</dbReference>
<dbReference type="InterPro" id="IPR000792">
    <property type="entry name" value="Tscrpt_reg_LuxR_C"/>
</dbReference>
<feature type="domain" description="HTH luxR-type" evidence="6">
    <location>
        <begin position="180"/>
        <end position="245"/>
    </location>
</feature>
<evidence type="ECO:0000259" key="7">
    <source>
        <dbReference type="PROSITE" id="PS50110"/>
    </source>
</evidence>
<keyword evidence="3" id="KW-0238">DNA-binding</keyword>
<reference evidence="8" key="1">
    <citation type="submission" date="2006-05" db="EMBL/GenBank/DDBJ databases">
        <title>Annotation of the draft genome assembly of Desulfuromonas acetoxidans DSM 684.</title>
        <authorList>
            <consortium name="US DOE Joint Genome Institute (JGI-ORNL)"/>
            <person name="Larimer F."/>
            <person name="Land M."/>
            <person name="Hauser L."/>
        </authorList>
    </citation>
    <scope>NUCLEOTIDE SEQUENCE [LARGE SCALE GENOMIC DNA]</scope>
    <source>
        <strain evidence="8">DSM 684</strain>
    </source>
</reference>
<organism evidence="8 9">
    <name type="scientific">Desulfuromonas acetoxidans (strain DSM 684 / 11070)</name>
    <dbReference type="NCBI Taxonomy" id="281689"/>
    <lineage>
        <taxon>Bacteria</taxon>
        <taxon>Pseudomonadati</taxon>
        <taxon>Thermodesulfobacteriota</taxon>
        <taxon>Desulfuromonadia</taxon>
        <taxon>Desulfuromonadales</taxon>
        <taxon>Desulfuromonadaceae</taxon>
        <taxon>Desulfuromonas</taxon>
    </lineage>
</organism>
<gene>
    <name evidence="8" type="ORF">Dace_2895</name>
</gene>
<evidence type="ECO:0000256" key="5">
    <source>
        <dbReference type="PROSITE-ProRule" id="PRU00169"/>
    </source>
</evidence>
<evidence type="ECO:0000259" key="6">
    <source>
        <dbReference type="PROSITE" id="PS50043"/>
    </source>
</evidence>
<evidence type="ECO:0000313" key="9">
    <source>
        <dbReference type="Proteomes" id="UP000005695"/>
    </source>
</evidence>
<keyword evidence="9" id="KW-1185">Reference proteome</keyword>
<feature type="domain" description="Response regulatory" evidence="7">
    <location>
        <begin position="36"/>
        <end position="152"/>
    </location>
</feature>